<keyword evidence="2" id="KW-1185">Reference proteome</keyword>
<dbReference type="KEGG" id="aiq:Azoinq_11400"/>
<dbReference type="RefSeq" id="WP_216128982.1">
    <property type="nucleotide sequence ID" value="NZ_CP064782.1"/>
</dbReference>
<proteinExistence type="predicted"/>
<name>A0A975XU63_9RHOO</name>
<dbReference type="AlphaFoldDB" id="A0A975XU63"/>
<evidence type="ECO:0000313" key="1">
    <source>
        <dbReference type="EMBL" id="QWT48454.1"/>
    </source>
</evidence>
<protein>
    <submittedName>
        <fullName evidence="1">Uncharacterized protein</fullName>
    </submittedName>
</protein>
<dbReference type="Proteomes" id="UP000683428">
    <property type="component" value="Chromosome"/>
</dbReference>
<gene>
    <name evidence="1" type="ORF">Azoinq_11400</name>
</gene>
<reference evidence="1" key="1">
    <citation type="submission" date="2020-11" db="EMBL/GenBank/DDBJ databases">
        <title>Azospira inquinata sp. nov.</title>
        <authorList>
            <person name="Moe W.M."/>
            <person name="Mikes M.C."/>
        </authorList>
    </citation>
    <scope>NUCLEOTIDE SEQUENCE</scope>
    <source>
        <strain evidence="1">Azo-3</strain>
    </source>
</reference>
<evidence type="ECO:0000313" key="2">
    <source>
        <dbReference type="Proteomes" id="UP000683428"/>
    </source>
</evidence>
<organism evidence="1 2">
    <name type="scientific">Azospira inquinata</name>
    <dbReference type="NCBI Taxonomy" id="2785627"/>
    <lineage>
        <taxon>Bacteria</taxon>
        <taxon>Pseudomonadati</taxon>
        <taxon>Pseudomonadota</taxon>
        <taxon>Betaproteobacteria</taxon>
        <taxon>Rhodocyclales</taxon>
        <taxon>Rhodocyclaceae</taxon>
        <taxon>Azospira</taxon>
    </lineage>
</organism>
<accession>A0A975XU63</accession>
<sequence>MKKTYFYDLLIVVLVLALGYAGYRLAPLLHPQADLTLPMSNCDLNRNDCRVQLPEGGSLGFRITPRPIPSLKTLDLEVQLTGTPAQKVEVDLAGADMEMGYNRPLLQEVAPGRFTGTGSLQICITGAMHWQATVLVDTGRRHLAVPFHFLSGGAPS</sequence>
<dbReference type="EMBL" id="CP064782">
    <property type="protein sequence ID" value="QWT48454.1"/>
    <property type="molecule type" value="Genomic_DNA"/>
</dbReference>